<dbReference type="PANTHER" id="PTHR31900">
    <property type="entry name" value="F-BOX/RNI SUPERFAMILY PROTEIN-RELATED"/>
    <property type="match status" value="1"/>
</dbReference>
<sequence>MFSPVVEIKKEWIESKYGRCVKQYNVSIKKTRNTTYFFEPERMSCLPVSLNDINKSLPRRWRCLLLWSISCLDDFRITFCLLKEYILSFIDKFFNREGRKVQKLQISYDYKESDALQVDSWIRFALKHSAEELDLRFSNGVQSSVEGFYKHYKLPHSLFRSKSLTNLTLSFCDLNLPSSIHLSSLKRLSLELIDISPDAITSLTSRCPLLEYLSFGGCNKLANLDIVISNPNLKFLEIWDDMTTFSETKFMIDAPNLHSLGFHVCLPRANYCLKNLPNLAKVSFYDFDPEVCLGKVCGEGDRNQLARLLGDIHHVKEIRLCSFFIQGLSIKEVQKLHFTSINATCIELETKLTKWELPGISYMLKSSPKLETLIIKPGLNEIWLGYDLKDKFGFDMKDFWKYEDFDFSSHLQNLKTVEIHIYVGSYKLGSVDEVLKRIENSYVQFVRFLLKNAISLEIMNIDCGEKNTSLCNDYGSLLKLMKMFAILPRASARCGVYIL</sequence>
<dbReference type="Gene3D" id="3.80.10.10">
    <property type="entry name" value="Ribonuclease Inhibitor"/>
    <property type="match status" value="1"/>
</dbReference>
<dbReference type="STRING" id="218851.A0A2G5F3T3"/>
<dbReference type="Pfam" id="PF24758">
    <property type="entry name" value="LRR_At5g56370"/>
    <property type="match status" value="1"/>
</dbReference>
<dbReference type="AlphaFoldDB" id="A0A2G5F3T3"/>
<accession>A0A2G5F3T3</accession>
<evidence type="ECO:0000313" key="3">
    <source>
        <dbReference type="Proteomes" id="UP000230069"/>
    </source>
</evidence>
<feature type="domain" description="F-box/LRR-repeat protein 15/At3g58940/PEG3-like LRR" evidence="1">
    <location>
        <begin position="118"/>
        <end position="263"/>
    </location>
</feature>
<dbReference type="InterPro" id="IPR032675">
    <property type="entry name" value="LRR_dom_sf"/>
</dbReference>
<protein>
    <recommendedName>
        <fullName evidence="1">F-box/LRR-repeat protein 15/At3g58940/PEG3-like LRR domain-containing protein</fullName>
    </recommendedName>
</protein>
<reference evidence="2 3" key="1">
    <citation type="submission" date="2017-09" db="EMBL/GenBank/DDBJ databases">
        <title>WGS assembly of Aquilegia coerulea Goldsmith.</title>
        <authorList>
            <person name="Hodges S."/>
            <person name="Kramer E."/>
            <person name="Nordborg M."/>
            <person name="Tomkins J."/>
            <person name="Borevitz J."/>
            <person name="Derieg N."/>
            <person name="Yan J."/>
            <person name="Mihaltcheva S."/>
            <person name="Hayes R.D."/>
            <person name="Rokhsar D."/>
        </authorList>
    </citation>
    <scope>NUCLEOTIDE SEQUENCE [LARGE SCALE GENOMIC DNA]</scope>
    <source>
        <strain evidence="3">cv. Goldsmith</strain>
    </source>
</reference>
<dbReference type="InParanoid" id="A0A2G5F3T3"/>
<dbReference type="OrthoDB" id="594804at2759"/>
<dbReference type="PANTHER" id="PTHR31900:SF34">
    <property type="entry name" value="EMB|CAB62440.1-RELATED"/>
    <property type="match status" value="1"/>
</dbReference>
<dbReference type="InterPro" id="IPR055411">
    <property type="entry name" value="LRR_FXL15/At3g58940/PEG3-like"/>
</dbReference>
<keyword evidence="3" id="KW-1185">Reference proteome</keyword>
<organism evidence="2 3">
    <name type="scientific">Aquilegia coerulea</name>
    <name type="common">Rocky mountain columbine</name>
    <dbReference type="NCBI Taxonomy" id="218851"/>
    <lineage>
        <taxon>Eukaryota</taxon>
        <taxon>Viridiplantae</taxon>
        <taxon>Streptophyta</taxon>
        <taxon>Embryophyta</taxon>
        <taxon>Tracheophyta</taxon>
        <taxon>Spermatophyta</taxon>
        <taxon>Magnoliopsida</taxon>
        <taxon>Ranunculales</taxon>
        <taxon>Ranunculaceae</taxon>
        <taxon>Thalictroideae</taxon>
        <taxon>Aquilegia</taxon>
    </lineage>
</organism>
<proteinExistence type="predicted"/>
<dbReference type="EMBL" id="KZ305019">
    <property type="protein sequence ID" value="PIA62685.1"/>
    <property type="molecule type" value="Genomic_DNA"/>
</dbReference>
<evidence type="ECO:0000313" key="2">
    <source>
        <dbReference type="EMBL" id="PIA62685.1"/>
    </source>
</evidence>
<dbReference type="InterPro" id="IPR050232">
    <property type="entry name" value="FBL13/AtMIF1-like"/>
</dbReference>
<dbReference type="SUPFAM" id="SSF52047">
    <property type="entry name" value="RNI-like"/>
    <property type="match status" value="1"/>
</dbReference>
<name>A0A2G5F3T3_AQUCA</name>
<evidence type="ECO:0000259" key="1">
    <source>
        <dbReference type="Pfam" id="PF24758"/>
    </source>
</evidence>
<dbReference type="Proteomes" id="UP000230069">
    <property type="component" value="Unassembled WGS sequence"/>
</dbReference>
<dbReference type="FunCoup" id="A0A2G5F3T3">
    <property type="interactions" value="526"/>
</dbReference>
<gene>
    <name evidence="2" type="ORF">AQUCO_00200597v1</name>
</gene>